<evidence type="ECO:0000256" key="6">
    <source>
        <dbReference type="ARBA" id="ARBA00022840"/>
    </source>
</evidence>
<evidence type="ECO:0000256" key="7">
    <source>
        <dbReference type="ARBA" id="ARBA00047899"/>
    </source>
</evidence>
<dbReference type="WBParaSite" id="Pan_g5602.t2">
    <property type="protein sequence ID" value="Pan_g5602.t2"/>
    <property type="gene ID" value="Pan_g5602"/>
</dbReference>
<feature type="binding site" evidence="9">
    <location>
        <position position="87"/>
    </location>
    <ligand>
        <name>ATP</name>
        <dbReference type="ChEBI" id="CHEBI:30616"/>
    </ligand>
</feature>
<keyword evidence="2" id="KW-0723">Serine/threonine-protein kinase</keyword>
<dbReference type="InterPro" id="IPR051334">
    <property type="entry name" value="SRPK"/>
</dbReference>
<evidence type="ECO:0000256" key="10">
    <source>
        <dbReference type="SAM" id="MobiDB-lite"/>
    </source>
</evidence>
<feature type="region of interest" description="Disordered" evidence="10">
    <location>
        <begin position="1"/>
        <end position="44"/>
    </location>
</feature>
<dbReference type="GO" id="GO:0004674">
    <property type="term" value="F:protein serine/threonine kinase activity"/>
    <property type="evidence" value="ECO:0007669"/>
    <property type="project" value="UniProtKB-KW"/>
</dbReference>
<dbReference type="PROSITE" id="PS50011">
    <property type="entry name" value="PROTEIN_KINASE_DOM"/>
    <property type="match status" value="1"/>
</dbReference>
<dbReference type="InterPro" id="IPR008271">
    <property type="entry name" value="Ser/Thr_kinase_AS"/>
</dbReference>
<evidence type="ECO:0000256" key="4">
    <source>
        <dbReference type="ARBA" id="ARBA00022741"/>
    </source>
</evidence>
<dbReference type="PROSITE" id="PS00108">
    <property type="entry name" value="PROTEIN_KINASE_ST"/>
    <property type="match status" value="1"/>
</dbReference>
<protein>
    <recommendedName>
        <fullName evidence="1">non-specific serine/threonine protein kinase</fullName>
        <ecNumber evidence="1">2.7.11.1</ecNumber>
    </recommendedName>
</protein>
<dbReference type="SUPFAM" id="SSF56112">
    <property type="entry name" value="Protein kinase-like (PK-like)"/>
    <property type="match status" value="1"/>
</dbReference>
<evidence type="ECO:0000256" key="9">
    <source>
        <dbReference type="PROSITE-ProRule" id="PRU10141"/>
    </source>
</evidence>
<proteinExistence type="predicted"/>
<evidence type="ECO:0000256" key="8">
    <source>
        <dbReference type="ARBA" id="ARBA00048679"/>
    </source>
</evidence>
<dbReference type="InterPro" id="IPR000719">
    <property type="entry name" value="Prot_kinase_dom"/>
</dbReference>
<dbReference type="SMART" id="SM00220">
    <property type="entry name" value="S_TKc"/>
    <property type="match status" value="1"/>
</dbReference>
<keyword evidence="5" id="KW-0418">Kinase</keyword>
<evidence type="ECO:0000256" key="5">
    <source>
        <dbReference type="ARBA" id="ARBA00022777"/>
    </source>
</evidence>
<dbReference type="EC" id="2.7.11.1" evidence="1"/>
<name>A0A7E4W046_PANRE</name>
<dbReference type="GO" id="GO:0005634">
    <property type="term" value="C:nucleus"/>
    <property type="evidence" value="ECO:0007669"/>
    <property type="project" value="TreeGrafter"/>
</dbReference>
<evidence type="ECO:0000313" key="12">
    <source>
        <dbReference type="Proteomes" id="UP000492821"/>
    </source>
</evidence>
<keyword evidence="4 9" id="KW-0547">Nucleotide-binding</keyword>
<dbReference type="Proteomes" id="UP000492821">
    <property type="component" value="Unassembled WGS sequence"/>
</dbReference>
<organism evidence="12 13">
    <name type="scientific">Panagrellus redivivus</name>
    <name type="common">Microworm</name>
    <dbReference type="NCBI Taxonomy" id="6233"/>
    <lineage>
        <taxon>Eukaryota</taxon>
        <taxon>Metazoa</taxon>
        <taxon>Ecdysozoa</taxon>
        <taxon>Nematoda</taxon>
        <taxon>Chromadorea</taxon>
        <taxon>Rhabditida</taxon>
        <taxon>Tylenchina</taxon>
        <taxon>Panagrolaimomorpha</taxon>
        <taxon>Panagrolaimoidea</taxon>
        <taxon>Panagrolaimidae</taxon>
        <taxon>Panagrellus</taxon>
    </lineage>
</organism>
<evidence type="ECO:0000256" key="3">
    <source>
        <dbReference type="ARBA" id="ARBA00022679"/>
    </source>
</evidence>
<dbReference type="PANTHER" id="PTHR47634">
    <property type="entry name" value="PROTEIN KINASE DOMAIN-CONTAINING PROTEIN-RELATED"/>
    <property type="match status" value="1"/>
</dbReference>
<evidence type="ECO:0000256" key="2">
    <source>
        <dbReference type="ARBA" id="ARBA00022527"/>
    </source>
</evidence>
<dbReference type="InterPro" id="IPR017441">
    <property type="entry name" value="Protein_kinase_ATP_BS"/>
</dbReference>
<evidence type="ECO:0000259" key="11">
    <source>
        <dbReference type="PROSITE" id="PS50011"/>
    </source>
</evidence>
<dbReference type="PANTHER" id="PTHR47634:SF9">
    <property type="entry name" value="PROTEIN KINASE DOMAIN-CONTAINING PROTEIN-RELATED"/>
    <property type="match status" value="1"/>
</dbReference>
<feature type="domain" description="Protein kinase" evidence="11">
    <location>
        <begin position="58"/>
        <end position="509"/>
    </location>
</feature>
<keyword evidence="3" id="KW-0808">Transferase</keyword>
<sequence>MSGEESNDEFEGNQKLLDDDFSEDDNYDREDDEQEPESDYDIGGYHPVNLGDVFDSRYYTLRKLGWGHFATVWLSFDTQSQQFAAIKIPKSRQDFIEASRDELDILQVIRNGDERHLGAKNVVQVLNEFEFFGVSKSLHLCMVFEVLGDNLLTLLRRFTMLNLNLVRVISRQLLQGLSYLHDECQIIHTDIKPENVVLSLTASQLNNMAIEAFNARNWKRQPKNMVSTAPEEYRRKVSFCFDSFIVFGIVVVLISAYTALTQVYDSQYTSGIPVKARKRIRRKTRKHRERLEAYLSGLDEHKEHNGNSGAANGNNEGTLDAAAYNHISCFYEELQSGNRNALNSVQVKIVDFGNACYVNHHYTEEIQTREYRSPEAILGSAYCTSADIWSAACLIFELVSGDYLFYPEANEDLDYDIDDDHVAKMIEVCGPIPNPLFRDGRRFYDIFDQRGRLQKIKSLTPTSITELLMEIASLPGIEARHMSEFLMPMLAYDIHERASASECLKSNWLELHELRGTRPRRPPPLSSSST</sequence>
<reference evidence="12" key="1">
    <citation type="journal article" date="2013" name="Genetics">
        <title>The draft genome and transcriptome of Panagrellus redivivus are shaped by the harsh demands of a free-living lifestyle.</title>
        <authorList>
            <person name="Srinivasan J."/>
            <person name="Dillman A.R."/>
            <person name="Macchietto M.G."/>
            <person name="Heikkinen L."/>
            <person name="Lakso M."/>
            <person name="Fracchia K.M."/>
            <person name="Antoshechkin I."/>
            <person name="Mortazavi A."/>
            <person name="Wong G."/>
            <person name="Sternberg P.W."/>
        </authorList>
    </citation>
    <scope>NUCLEOTIDE SEQUENCE [LARGE SCALE GENOMIC DNA]</scope>
    <source>
        <strain evidence="12">MT8872</strain>
    </source>
</reference>
<comment type="catalytic activity">
    <reaction evidence="7">
        <text>L-threonyl-[protein] + ATP = O-phospho-L-threonyl-[protein] + ADP + H(+)</text>
        <dbReference type="Rhea" id="RHEA:46608"/>
        <dbReference type="Rhea" id="RHEA-COMP:11060"/>
        <dbReference type="Rhea" id="RHEA-COMP:11605"/>
        <dbReference type="ChEBI" id="CHEBI:15378"/>
        <dbReference type="ChEBI" id="CHEBI:30013"/>
        <dbReference type="ChEBI" id="CHEBI:30616"/>
        <dbReference type="ChEBI" id="CHEBI:61977"/>
        <dbReference type="ChEBI" id="CHEBI:456216"/>
        <dbReference type="EC" id="2.7.11.1"/>
    </reaction>
</comment>
<dbReference type="Gene3D" id="3.30.200.20">
    <property type="entry name" value="Phosphorylase Kinase, domain 1"/>
    <property type="match status" value="1"/>
</dbReference>
<feature type="compositionally biased region" description="Acidic residues" evidence="10">
    <location>
        <begin position="19"/>
        <end position="40"/>
    </location>
</feature>
<dbReference type="GO" id="GO:0005737">
    <property type="term" value="C:cytoplasm"/>
    <property type="evidence" value="ECO:0007669"/>
    <property type="project" value="TreeGrafter"/>
</dbReference>
<accession>A0A7E4W046</accession>
<dbReference type="AlphaFoldDB" id="A0A7E4W046"/>
<dbReference type="Gene3D" id="1.10.510.10">
    <property type="entry name" value="Transferase(Phosphotransferase) domain 1"/>
    <property type="match status" value="2"/>
</dbReference>
<keyword evidence="12" id="KW-1185">Reference proteome</keyword>
<evidence type="ECO:0000313" key="13">
    <source>
        <dbReference type="WBParaSite" id="Pan_g5602.t2"/>
    </source>
</evidence>
<keyword evidence="6 9" id="KW-0067">ATP-binding</keyword>
<dbReference type="InterPro" id="IPR011009">
    <property type="entry name" value="Kinase-like_dom_sf"/>
</dbReference>
<reference evidence="13" key="2">
    <citation type="submission" date="2020-10" db="UniProtKB">
        <authorList>
            <consortium name="WormBaseParasite"/>
        </authorList>
    </citation>
    <scope>IDENTIFICATION</scope>
</reference>
<dbReference type="FunFam" id="1.10.510.10:FF:000275">
    <property type="entry name" value="SRSF protein kinase 2 isoform X3"/>
    <property type="match status" value="1"/>
</dbReference>
<comment type="catalytic activity">
    <reaction evidence="8">
        <text>L-seryl-[protein] + ATP = O-phospho-L-seryl-[protein] + ADP + H(+)</text>
        <dbReference type="Rhea" id="RHEA:17989"/>
        <dbReference type="Rhea" id="RHEA-COMP:9863"/>
        <dbReference type="Rhea" id="RHEA-COMP:11604"/>
        <dbReference type="ChEBI" id="CHEBI:15378"/>
        <dbReference type="ChEBI" id="CHEBI:29999"/>
        <dbReference type="ChEBI" id="CHEBI:30616"/>
        <dbReference type="ChEBI" id="CHEBI:83421"/>
        <dbReference type="ChEBI" id="CHEBI:456216"/>
        <dbReference type="EC" id="2.7.11.1"/>
    </reaction>
</comment>
<dbReference type="GO" id="GO:0050684">
    <property type="term" value="P:regulation of mRNA processing"/>
    <property type="evidence" value="ECO:0007669"/>
    <property type="project" value="TreeGrafter"/>
</dbReference>
<dbReference type="Pfam" id="PF00069">
    <property type="entry name" value="Pkinase"/>
    <property type="match status" value="2"/>
</dbReference>
<evidence type="ECO:0000256" key="1">
    <source>
        <dbReference type="ARBA" id="ARBA00012513"/>
    </source>
</evidence>
<dbReference type="GO" id="GO:0000245">
    <property type="term" value="P:spliceosomal complex assembly"/>
    <property type="evidence" value="ECO:0007669"/>
    <property type="project" value="TreeGrafter"/>
</dbReference>
<dbReference type="PROSITE" id="PS00107">
    <property type="entry name" value="PROTEIN_KINASE_ATP"/>
    <property type="match status" value="1"/>
</dbReference>
<dbReference type="GO" id="GO:0005524">
    <property type="term" value="F:ATP binding"/>
    <property type="evidence" value="ECO:0007669"/>
    <property type="project" value="UniProtKB-UniRule"/>
</dbReference>
<feature type="compositionally biased region" description="Acidic residues" evidence="10">
    <location>
        <begin position="1"/>
        <end position="11"/>
    </location>
</feature>